<dbReference type="EMBL" id="ADLD01000013">
    <property type="protein sequence ID" value="EHB92015.1"/>
    <property type="molecule type" value="Genomic_DNA"/>
</dbReference>
<evidence type="ECO:0000313" key="1">
    <source>
        <dbReference type="EMBL" id="EHB92015.1"/>
    </source>
</evidence>
<keyword evidence="2" id="KW-1185">Reference proteome</keyword>
<dbReference type="PATRIC" id="fig|742725.3.peg.2160"/>
<comment type="caution">
    <text evidence="1">The sequence shown here is derived from an EMBL/GenBank/DDBJ whole genome shotgun (WGS) entry which is preliminary data.</text>
</comment>
<dbReference type="STRING" id="742725.HMPREF9450_02064"/>
<reference evidence="1 2" key="1">
    <citation type="submission" date="2011-08" db="EMBL/GenBank/DDBJ databases">
        <title>The Genome Sequence of Alistipes indistinctus YIT 12060.</title>
        <authorList>
            <consortium name="The Broad Institute Genome Sequencing Platform"/>
            <person name="Earl A."/>
            <person name="Ward D."/>
            <person name="Feldgarden M."/>
            <person name="Gevers D."/>
            <person name="Morotomi M."/>
            <person name="Young S.K."/>
            <person name="Zeng Q."/>
            <person name="Gargeya S."/>
            <person name="Fitzgerald M."/>
            <person name="Haas B."/>
            <person name="Abouelleil A."/>
            <person name="Alvarado L."/>
            <person name="Arachchi H.M."/>
            <person name="Berlin A."/>
            <person name="Brown A."/>
            <person name="Chapman S.B."/>
            <person name="Chen Z."/>
            <person name="Dunbar C."/>
            <person name="Freedman E."/>
            <person name="Gearin G."/>
            <person name="Gellesch M."/>
            <person name="Goldberg J."/>
            <person name="Griggs A."/>
            <person name="Gujja S."/>
            <person name="Heiman D."/>
            <person name="Howarth C."/>
            <person name="Larson L."/>
            <person name="Lui A."/>
            <person name="MacDonald P.J.P."/>
            <person name="Montmayeur A."/>
            <person name="Murphy C."/>
            <person name="Neiman D."/>
            <person name="Pearson M."/>
            <person name="Priest M."/>
            <person name="Roberts A."/>
            <person name="Saif S."/>
            <person name="Shea T."/>
            <person name="Shenoy N."/>
            <person name="Sisk P."/>
            <person name="Stolte C."/>
            <person name="Sykes S."/>
            <person name="Wortman J."/>
            <person name="Nusbaum C."/>
            <person name="Birren B."/>
        </authorList>
    </citation>
    <scope>NUCLEOTIDE SEQUENCE [LARGE SCALE GENOMIC DNA]</scope>
    <source>
        <strain evidence="1 2">YIT 12060</strain>
    </source>
</reference>
<sequence length="51" mass="6013">MLNRAFDALERRDVEYAKQGERIDRLIALMEIAMGVKQEMIDETVEKKRAM</sequence>
<accession>G5H8X8</accession>
<organism evidence="1 2">
    <name type="scientific">Alistipes indistinctus YIT 12060</name>
    <dbReference type="NCBI Taxonomy" id="742725"/>
    <lineage>
        <taxon>Bacteria</taxon>
        <taxon>Pseudomonadati</taxon>
        <taxon>Bacteroidota</taxon>
        <taxon>Bacteroidia</taxon>
        <taxon>Bacteroidales</taxon>
        <taxon>Rikenellaceae</taxon>
        <taxon>Alistipes</taxon>
    </lineage>
</organism>
<proteinExistence type="predicted"/>
<evidence type="ECO:0000313" key="2">
    <source>
        <dbReference type="Proteomes" id="UP000006008"/>
    </source>
</evidence>
<gene>
    <name evidence="1" type="ORF">HMPREF9450_02064</name>
</gene>
<dbReference type="AlphaFoldDB" id="G5H8X8"/>
<protein>
    <submittedName>
        <fullName evidence="1">Uncharacterized protein</fullName>
    </submittedName>
</protein>
<dbReference type="Proteomes" id="UP000006008">
    <property type="component" value="Unassembled WGS sequence"/>
</dbReference>
<dbReference type="HOGENOM" id="CLU_3094806_0_0_10"/>
<name>G5H8X8_9BACT</name>